<evidence type="ECO:0000256" key="10">
    <source>
        <dbReference type="ARBA" id="ARBA00023166"/>
    </source>
</evidence>
<dbReference type="GO" id="GO:0016020">
    <property type="term" value="C:membrane"/>
    <property type="evidence" value="ECO:0007669"/>
    <property type="project" value="UniProtKB-SubCell"/>
</dbReference>
<evidence type="ECO:0000256" key="1">
    <source>
        <dbReference type="ARBA" id="ARBA00004141"/>
    </source>
</evidence>
<dbReference type="STRING" id="133385.A0A2T9YW64"/>
<evidence type="ECO:0000256" key="4">
    <source>
        <dbReference type="ARBA" id="ARBA00022692"/>
    </source>
</evidence>
<dbReference type="PANTHER" id="PTHR14207">
    <property type="entry name" value="STEROL ISOMERASE"/>
    <property type="match status" value="1"/>
</dbReference>
<dbReference type="GO" id="GO:0016126">
    <property type="term" value="P:sterol biosynthetic process"/>
    <property type="evidence" value="ECO:0007669"/>
    <property type="project" value="UniProtKB-KW"/>
</dbReference>
<comment type="subcellular location">
    <subcellularLocation>
        <location evidence="1">Membrane</location>
        <topology evidence="1">Multi-pass membrane protein</topology>
    </subcellularLocation>
</comment>
<name>A0A2T9YW64_9FUNG</name>
<dbReference type="PROSITE" id="PS51751">
    <property type="entry name" value="EXPERA"/>
    <property type="match status" value="1"/>
</dbReference>
<keyword evidence="3" id="KW-0444">Lipid biosynthesis</keyword>
<organism evidence="16 17">
    <name type="scientific">Smittium simulii</name>
    <dbReference type="NCBI Taxonomy" id="133385"/>
    <lineage>
        <taxon>Eukaryota</taxon>
        <taxon>Fungi</taxon>
        <taxon>Fungi incertae sedis</taxon>
        <taxon>Zoopagomycota</taxon>
        <taxon>Kickxellomycotina</taxon>
        <taxon>Harpellomycetes</taxon>
        <taxon>Harpellales</taxon>
        <taxon>Legeriomycetaceae</taxon>
        <taxon>Smittium</taxon>
    </lineage>
</organism>
<evidence type="ECO:0000256" key="13">
    <source>
        <dbReference type="PROSITE-ProRule" id="PRU01087"/>
    </source>
</evidence>
<keyword evidence="7" id="KW-0756">Sterol biosynthesis</keyword>
<feature type="transmembrane region" description="Helical" evidence="14">
    <location>
        <begin position="66"/>
        <end position="86"/>
    </location>
</feature>
<evidence type="ECO:0000313" key="16">
    <source>
        <dbReference type="EMBL" id="PVU96583.1"/>
    </source>
</evidence>
<evidence type="ECO:0000256" key="8">
    <source>
        <dbReference type="ARBA" id="ARBA00023098"/>
    </source>
</evidence>
<dbReference type="OrthoDB" id="58557at2759"/>
<gene>
    <name evidence="16" type="ORF">BB561_001080</name>
</gene>
<comment type="caution">
    <text evidence="16">The sequence shown here is derived from an EMBL/GenBank/DDBJ whole genome shotgun (WGS) entry which is preliminary data.</text>
</comment>
<protein>
    <recommendedName>
        <fullName evidence="15">EXPERA domain-containing protein</fullName>
    </recommendedName>
</protein>
<evidence type="ECO:0000256" key="14">
    <source>
        <dbReference type="SAM" id="Phobius"/>
    </source>
</evidence>
<evidence type="ECO:0000256" key="3">
    <source>
        <dbReference type="ARBA" id="ARBA00022516"/>
    </source>
</evidence>
<keyword evidence="10" id="KW-1207">Sterol metabolism</keyword>
<reference evidence="16 17" key="1">
    <citation type="journal article" date="2018" name="MBio">
        <title>Comparative Genomics Reveals the Core Gene Toolbox for the Fungus-Insect Symbiosis.</title>
        <authorList>
            <person name="Wang Y."/>
            <person name="Stata M."/>
            <person name="Wang W."/>
            <person name="Stajich J.E."/>
            <person name="White M.M."/>
            <person name="Moncalvo J.M."/>
        </authorList>
    </citation>
    <scope>NUCLEOTIDE SEQUENCE [LARGE SCALE GENOMIC DNA]</scope>
    <source>
        <strain evidence="16 17">SWE-8-4</strain>
    </source>
</reference>
<comment type="similarity">
    <text evidence="2">Belongs to the EBP family.</text>
</comment>
<evidence type="ECO:0000256" key="9">
    <source>
        <dbReference type="ARBA" id="ARBA00023136"/>
    </source>
</evidence>
<keyword evidence="11" id="KW-0753">Steroid metabolism</keyword>
<evidence type="ECO:0000256" key="6">
    <source>
        <dbReference type="ARBA" id="ARBA00022989"/>
    </source>
</evidence>
<dbReference type="PANTHER" id="PTHR14207:SF0">
    <property type="entry name" value="3-BETA-HYDROXYSTEROID-DELTA(8),DELTA(7)-ISOMERASE"/>
    <property type="match status" value="1"/>
</dbReference>
<evidence type="ECO:0000256" key="7">
    <source>
        <dbReference type="ARBA" id="ARBA00023011"/>
    </source>
</evidence>
<dbReference type="EMBL" id="MBFR01000028">
    <property type="protein sequence ID" value="PVU96583.1"/>
    <property type="molecule type" value="Genomic_DNA"/>
</dbReference>
<feature type="domain" description="EXPERA" evidence="15">
    <location>
        <begin position="62"/>
        <end position="205"/>
    </location>
</feature>
<dbReference type="GO" id="GO:0000247">
    <property type="term" value="F:C-8 sterol isomerase activity"/>
    <property type="evidence" value="ECO:0007669"/>
    <property type="project" value="TreeGrafter"/>
</dbReference>
<evidence type="ECO:0000256" key="5">
    <source>
        <dbReference type="ARBA" id="ARBA00022955"/>
    </source>
</evidence>
<evidence type="ECO:0000313" key="17">
    <source>
        <dbReference type="Proteomes" id="UP000245383"/>
    </source>
</evidence>
<evidence type="ECO:0000256" key="11">
    <source>
        <dbReference type="ARBA" id="ARBA00023221"/>
    </source>
</evidence>
<keyword evidence="4 13" id="KW-0812">Transmembrane</keyword>
<feature type="transmembrane region" description="Helical" evidence="14">
    <location>
        <begin position="151"/>
        <end position="172"/>
    </location>
</feature>
<keyword evidence="8" id="KW-0443">Lipid metabolism</keyword>
<dbReference type="InterPro" id="IPR007905">
    <property type="entry name" value="EBP"/>
</dbReference>
<proteinExistence type="inferred from homology"/>
<dbReference type="Proteomes" id="UP000245383">
    <property type="component" value="Unassembled WGS sequence"/>
</dbReference>
<evidence type="ECO:0000259" key="15">
    <source>
        <dbReference type="PROSITE" id="PS51751"/>
    </source>
</evidence>
<dbReference type="AlphaFoldDB" id="A0A2T9YW64"/>
<dbReference type="InterPro" id="IPR033118">
    <property type="entry name" value="EXPERA"/>
</dbReference>
<dbReference type="Pfam" id="PF05241">
    <property type="entry name" value="EBP"/>
    <property type="match status" value="1"/>
</dbReference>
<dbReference type="GO" id="GO:0004769">
    <property type="term" value="F:steroid Delta-isomerase activity"/>
    <property type="evidence" value="ECO:0007669"/>
    <property type="project" value="TreeGrafter"/>
</dbReference>
<feature type="transmembrane region" description="Helical" evidence="14">
    <location>
        <begin position="184"/>
        <end position="206"/>
    </location>
</feature>
<keyword evidence="6 13" id="KW-1133">Transmembrane helix</keyword>
<keyword evidence="9 13" id="KW-0472">Membrane</keyword>
<sequence length="226" mass="25923">MSADTLFNQQAQKHPYYPLDLSLPHYISSSTETPQLLIALAGLATAIIITGFLLSRGQRSFIDRFAFVWFFLCFFTHVGLEGYYVWNNKTLAGKRSFLADIWREYSLSDSRYLSSETCTLSLEAITAVFDGPMCLVVLFSMLRANFATRHLAQLTTSIAQLYGVVMYFSTSFLQNCDSTHPHPYYFWVYFLSMNLPWIIIPSILIVHSWNAITCRINAANQQFKQE</sequence>
<keyword evidence="12" id="KW-0413">Isomerase</keyword>
<feature type="transmembrane region" description="Helical" evidence="14">
    <location>
        <begin position="36"/>
        <end position="54"/>
    </location>
</feature>
<keyword evidence="17" id="KW-1185">Reference proteome</keyword>
<evidence type="ECO:0000256" key="2">
    <source>
        <dbReference type="ARBA" id="ARBA00008337"/>
    </source>
</evidence>
<evidence type="ECO:0000256" key="12">
    <source>
        <dbReference type="ARBA" id="ARBA00023235"/>
    </source>
</evidence>
<dbReference type="GO" id="GO:0005783">
    <property type="term" value="C:endoplasmic reticulum"/>
    <property type="evidence" value="ECO:0007669"/>
    <property type="project" value="TreeGrafter"/>
</dbReference>
<keyword evidence="5" id="KW-0752">Steroid biosynthesis</keyword>
<dbReference type="GO" id="GO:0047750">
    <property type="term" value="F:cholestenol delta-isomerase activity"/>
    <property type="evidence" value="ECO:0007669"/>
    <property type="project" value="InterPro"/>
</dbReference>
<accession>A0A2T9YW64</accession>